<keyword evidence="3" id="KW-1185">Reference proteome</keyword>
<protein>
    <submittedName>
        <fullName evidence="2">Uncharacterized protein</fullName>
    </submittedName>
</protein>
<name>A0A4P6JTY6_KTERU</name>
<evidence type="ECO:0000313" key="3">
    <source>
        <dbReference type="Proteomes" id="UP000290365"/>
    </source>
</evidence>
<dbReference type="Proteomes" id="UP000290365">
    <property type="component" value="Chromosome"/>
</dbReference>
<proteinExistence type="predicted"/>
<evidence type="ECO:0000313" key="2">
    <source>
        <dbReference type="EMBL" id="QBD78376.1"/>
    </source>
</evidence>
<reference evidence="2 3" key="1">
    <citation type="submission" date="2019-01" db="EMBL/GenBank/DDBJ databases">
        <title>Ktedonosporobacter rubrisoli SCAWS-G2.</title>
        <authorList>
            <person name="Huang Y."/>
            <person name="Yan B."/>
        </authorList>
    </citation>
    <scope>NUCLEOTIDE SEQUENCE [LARGE SCALE GENOMIC DNA]</scope>
    <source>
        <strain evidence="2 3">SCAWS-G2</strain>
    </source>
</reference>
<dbReference type="KEGG" id="kbs:EPA93_21190"/>
<dbReference type="EMBL" id="CP035758">
    <property type="protein sequence ID" value="QBD78376.1"/>
    <property type="molecule type" value="Genomic_DNA"/>
</dbReference>
<gene>
    <name evidence="2" type="ORF">EPA93_21190</name>
</gene>
<organism evidence="2 3">
    <name type="scientific">Ktedonosporobacter rubrisoli</name>
    <dbReference type="NCBI Taxonomy" id="2509675"/>
    <lineage>
        <taxon>Bacteria</taxon>
        <taxon>Bacillati</taxon>
        <taxon>Chloroflexota</taxon>
        <taxon>Ktedonobacteria</taxon>
        <taxon>Ktedonobacterales</taxon>
        <taxon>Ktedonosporobacteraceae</taxon>
        <taxon>Ktedonosporobacter</taxon>
    </lineage>
</organism>
<dbReference type="AlphaFoldDB" id="A0A4P6JTY6"/>
<feature type="region of interest" description="Disordered" evidence="1">
    <location>
        <begin position="57"/>
        <end position="76"/>
    </location>
</feature>
<feature type="compositionally biased region" description="Basic and acidic residues" evidence="1">
    <location>
        <begin position="66"/>
        <end position="76"/>
    </location>
</feature>
<accession>A0A4P6JTY6</accession>
<sequence length="76" mass="8557">MQLNESLQQLVERALPSAQREQLSRLSQVTAQYVDELVQQAGCVTKEITKHARLLRSHRANSVESRPAKPVEESTS</sequence>
<evidence type="ECO:0000256" key="1">
    <source>
        <dbReference type="SAM" id="MobiDB-lite"/>
    </source>
</evidence>
<dbReference type="RefSeq" id="WP_129889429.1">
    <property type="nucleotide sequence ID" value="NZ_CP035758.1"/>
</dbReference>